<dbReference type="Proteomes" id="UP001160148">
    <property type="component" value="Unassembled WGS sequence"/>
</dbReference>
<name>A0AAV0WHP5_9HEMI</name>
<evidence type="ECO:0000313" key="1">
    <source>
        <dbReference type="EMBL" id="CAI6355368.1"/>
    </source>
</evidence>
<comment type="caution">
    <text evidence="1">The sequence shown here is derived from an EMBL/GenBank/DDBJ whole genome shotgun (WGS) entry which is preliminary data.</text>
</comment>
<reference evidence="1 2" key="1">
    <citation type="submission" date="2023-01" db="EMBL/GenBank/DDBJ databases">
        <authorList>
            <person name="Whitehead M."/>
        </authorList>
    </citation>
    <scope>NUCLEOTIDE SEQUENCE [LARGE SCALE GENOMIC DNA]</scope>
</reference>
<dbReference type="EMBL" id="CARXXK010000002">
    <property type="protein sequence ID" value="CAI6355368.1"/>
    <property type="molecule type" value="Genomic_DNA"/>
</dbReference>
<proteinExistence type="predicted"/>
<gene>
    <name evidence="1" type="ORF">MEUPH1_LOCUS11233</name>
</gene>
<accession>A0AAV0WHP5</accession>
<protein>
    <submittedName>
        <fullName evidence="1">Uncharacterized protein</fullName>
    </submittedName>
</protein>
<keyword evidence="2" id="KW-1185">Reference proteome</keyword>
<evidence type="ECO:0000313" key="2">
    <source>
        <dbReference type="Proteomes" id="UP001160148"/>
    </source>
</evidence>
<sequence>MSTNDRKTKMRSNIKWHRQKRLQRIEYTDDTYSKSKTESVSNDIEKSHLNYNIEPTIEVINPEPSVTVIKKLSEQLIEEINNYDELIEEMQYSDNDNGISFEDSDDYNISAGTVDWNEAFQIPNESDG</sequence>
<dbReference type="AlphaFoldDB" id="A0AAV0WHP5"/>
<organism evidence="1 2">
    <name type="scientific">Macrosiphum euphorbiae</name>
    <name type="common">potato aphid</name>
    <dbReference type="NCBI Taxonomy" id="13131"/>
    <lineage>
        <taxon>Eukaryota</taxon>
        <taxon>Metazoa</taxon>
        <taxon>Ecdysozoa</taxon>
        <taxon>Arthropoda</taxon>
        <taxon>Hexapoda</taxon>
        <taxon>Insecta</taxon>
        <taxon>Pterygota</taxon>
        <taxon>Neoptera</taxon>
        <taxon>Paraneoptera</taxon>
        <taxon>Hemiptera</taxon>
        <taxon>Sternorrhyncha</taxon>
        <taxon>Aphidomorpha</taxon>
        <taxon>Aphidoidea</taxon>
        <taxon>Aphididae</taxon>
        <taxon>Macrosiphini</taxon>
        <taxon>Macrosiphum</taxon>
    </lineage>
</organism>